<dbReference type="EMBL" id="VDFW01000037">
    <property type="protein sequence ID" value="TNC21057.1"/>
    <property type="molecule type" value="Genomic_DNA"/>
</dbReference>
<accession>A0A5C4LTC0</accession>
<keyword evidence="1 3" id="KW-0378">Hydrolase</keyword>
<name>A0A5C4LTC0_9PSEU</name>
<dbReference type="PANTHER" id="PTHR43283">
    <property type="entry name" value="BETA-LACTAMASE-RELATED"/>
    <property type="match status" value="1"/>
</dbReference>
<organism evidence="3 4">
    <name type="scientific">Amycolatopsis alkalitolerans</name>
    <dbReference type="NCBI Taxonomy" id="2547244"/>
    <lineage>
        <taxon>Bacteria</taxon>
        <taxon>Bacillati</taxon>
        <taxon>Actinomycetota</taxon>
        <taxon>Actinomycetes</taxon>
        <taxon>Pseudonocardiales</taxon>
        <taxon>Pseudonocardiaceae</taxon>
        <taxon>Amycolatopsis</taxon>
    </lineage>
</organism>
<dbReference type="GO" id="GO:0016787">
    <property type="term" value="F:hydrolase activity"/>
    <property type="evidence" value="ECO:0007669"/>
    <property type="project" value="UniProtKB-KW"/>
</dbReference>
<feature type="domain" description="Beta-lactamase-related" evidence="2">
    <location>
        <begin position="34"/>
        <end position="355"/>
    </location>
</feature>
<keyword evidence="4" id="KW-1185">Reference proteome</keyword>
<evidence type="ECO:0000259" key="2">
    <source>
        <dbReference type="Pfam" id="PF00144"/>
    </source>
</evidence>
<protein>
    <submittedName>
        <fullName evidence="3">Serine hydrolase</fullName>
    </submittedName>
</protein>
<reference evidence="3 4" key="1">
    <citation type="submission" date="2019-06" db="EMBL/GenBank/DDBJ databases">
        <title>Amycolatopsis alkalitolerans sp. nov., isolated from Gastrodia elata Blume.</title>
        <authorList>
            <person name="Narsing Rao M.P."/>
            <person name="Li W.J."/>
        </authorList>
    </citation>
    <scope>NUCLEOTIDE SEQUENCE [LARGE SCALE GENOMIC DNA]</scope>
    <source>
        <strain evidence="3 4">SYSUP0005</strain>
    </source>
</reference>
<dbReference type="RefSeq" id="WP_139100012.1">
    <property type="nucleotide sequence ID" value="NZ_VDFW01000037.1"/>
</dbReference>
<dbReference type="OrthoDB" id="9809635at2"/>
<proteinExistence type="predicted"/>
<dbReference type="Proteomes" id="UP000305546">
    <property type="component" value="Unassembled WGS sequence"/>
</dbReference>
<comment type="caution">
    <text evidence="3">The sequence shown here is derived from an EMBL/GenBank/DDBJ whole genome shotgun (WGS) entry which is preliminary data.</text>
</comment>
<sequence>MHTVLRDGSPADAGLNAAPIREAERFLAGCPHFSGAVGVLVHDGVIVDRYATGQALRYSGAAELPADRQVPTRVDTIFDLASITKLFTSIAVMRLVETGQAELTAPVAKYLPRFGTHGKRDVTVKQLLTHTSGLDANPSPPLWQVPARREAVLDSPLVHRPGSAYLYSDLNFMTLGFLIERLTGSTLDEVVHEHIARPLGMSDTGFGPPASKLGRIAATEYQTDPPRGLVHGQVHDENAWALGGVSGHAGIFSTAGDLTVLAQTILNSGRYHDARILEPETVRQLLANHNQAFPGEDHGLGFELNRRFYMGALCSPVTAGHTGFTGTSLVIDPASRSIAILLTNRVHPTRNRGSINLARQTWATALAHGWRHNYRRLVR</sequence>
<dbReference type="Pfam" id="PF00144">
    <property type="entry name" value="Beta-lactamase"/>
    <property type="match status" value="1"/>
</dbReference>
<dbReference type="SUPFAM" id="SSF56601">
    <property type="entry name" value="beta-lactamase/transpeptidase-like"/>
    <property type="match status" value="1"/>
</dbReference>
<evidence type="ECO:0000313" key="3">
    <source>
        <dbReference type="EMBL" id="TNC21057.1"/>
    </source>
</evidence>
<dbReference type="InterPro" id="IPR012338">
    <property type="entry name" value="Beta-lactam/transpept-like"/>
</dbReference>
<dbReference type="AlphaFoldDB" id="A0A5C4LTC0"/>
<gene>
    <name evidence="3" type="ORF">FG385_29135</name>
</gene>
<evidence type="ECO:0000313" key="4">
    <source>
        <dbReference type="Proteomes" id="UP000305546"/>
    </source>
</evidence>
<dbReference type="PANTHER" id="PTHR43283:SF11">
    <property type="entry name" value="BETA-LACTAMASE-RELATED DOMAIN-CONTAINING PROTEIN"/>
    <property type="match status" value="1"/>
</dbReference>
<dbReference type="Gene3D" id="3.40.710.10">
    <property type="entry name" value="DD-peptidase/beta-lactamase superfamily"/>
    <property type="match status" value="1"/>
</dbReference>
<dbReference type="InterPro" id="IPR050789">
    <property type="entry name" value="Diverse_Enzym_Activities"/>
</dbReference>
<evidence type="ECO:0000256" key="1">
    <source>
        <dbReference type="ARBA" id="ARBA00022801"/>
    </source>
</evidence>
<dbReference type="InterPro" id="IPR001466">
    <property type="entry name" value="Beta-lactam-related"/>
</dbReference>